<dbReference type="InterPro" id="IPR023198">
    <property type="entry name" value="PGP-like_dom2"/>
</dbReference>
<name>A0A0F9C9N7_9ZZZZ</name>
<accession>A0A0F9C9N7</accession>
<dbReference type="AlphaFoldDB" id="A0A0F9C9N7"/>
<proteinExistence type="predicted"/>
<sequence length="81" mass="9449">MIDKKYVEELFENLKIKTIFDQELFKETPEVLSLLKSKGFLIAISSSTFKKIIDEYIKQKQIDNSVDTVLGYRPGFEKGRD</sequence>
<evidence type="ECO:0000313" key="1">
    <source>
        <dbReference type="EMBL" id="KKK93371.1"/>
    </source>
</evidence>
<dbReference type="Gene3D" id="3.40.50.1000">
    <property type="entry name" value="HAD superfamily/HAD-like"/>
    <property type="match status" value="1"/>
</dbReference>
<dbReference type="InterPro" id="IPR023214">
    <property type="entry name" value="HAD_sf"/>
</dbReference>
<gene>
    <name evidence="1" type="ORF">LCGC14_2693530</name>
</gene>
<comment type="caution">
    <text evidence="1">The sequence shown here is derived from an EMBL/GenBank/DDBJ whole genome shotgun (WGS) entry which is preliminary data.</text>
</comment>
<dbReference type="EMBL" id="LAZR01047802">
    <property type="protein sequence ID" value="KKK93371.1"/>
    <property type="molecule type" value="Genomic_DNA"/>
</dbReference>
<reference evidence="1" key="1">
    <citation type="journal article" date="2015" name="Nature">
        <title>Complex archaea that bridge the gap between prokaryotes and eukaryotes.</title>
        <authorList>
            <person name="Spang A."/>
            <person name="Saw J.H."/>
            <person name="Jorgensen S.L."/>
            <person name="Zaremba-Niedzwiedzka K."/>
            <person name="Martijn J."/>
            <person name="Lind A.E."/>
            <person name="van Eijk R."/>
            <person name="Schleper C."/>
            <person name="Guy L."/>
            <person name="Ettema T.J."/>
        </authorList>
    </citation>
    <scope>NUCLEOTIDE SEQUENCE</scope>
</reference>
<feature type="non-terminal residue" evidence="1">
    <location>
        <position position="81"/>
    </location>
</feature>
<dbReference type="InterPro" id="IPR036412">
    <property type="entry name" value="HAD-like_sf"/>
</dbReference>
<organism evidence="1">
    <name type="scientific">marine sediment metagenome</name>
    <dbReference type="NCBI Taxonomy" id="412755"/>
    <lineage>
        <taxon>unclassified sequences</taxon>
        <taxon>metagenomes</taxon>
        <taxon>ecological metagenomes</taxon>
    </lineage>
</organism>
<dbReference type="SUPFAM" id="SSF56784">
    <property type="entry name" value="HAD-like"/>
    <property type="match status" value="1"/>
</dbReference>
<protein>
    <submittedName>
        <fullName evidence="1">Uncharacterized protein</fullName>
    </submittedName>
</protein>
<dbReference type="Gene3D" id="1.10.150.240">
    <property type="entry name" value="Putative phosphatase, domain 2"/>
    <property type="match status" value="1"/>
</dbReference>